<organism evidence="5 6">
    <name type="scientific">Rhodococcus jostii</name>
    <dbReference type="NCBI Taxonomy" id="132919"/>
    <lineage>
        <taxon>Bacteria</taxon>
        <taxon>Bacillati</taxon>
        <taxon>Actinomycetota</taxon>
        <taxon>Actinomycetes</taxon>
        <taxon>Mycobacteriales</taxon>
        <taxon>Nocardiaceae</taxon>
        <taxon>Rhodococcus</taxon>
    </lineage>
</organism>
<protein>
    <submittedName>
        <fullName evidence="5">Carbon-monoxide dehydrogenase medium subunit</fullName>
    </submittedName>
</protein>
<evidence type="ECO:0000313" key="5">
    <source>
        <dbReference type="EMBL" id="SEE20786.1"/>
    </source>
</evidence>
<dbReference type="GO" id="GO:0016491">
    <property type="term" value="F:oxidoreductase activity"/>
    <property type="evidence" value="ECO:0007669"/>
    <property type="project" value="UniProtKB-KW"/>
</dbReference>
<dbReference type="InterPro" id="IPR016169">
    <property type="entry name" value="FAD-bd_PCMH_sub2"/>
</dbReference>
<evidence type="ECO:0000256" key="2">
    <source>
        <dbReference type="ARBA" id="ARBA00022827"/>
    </source>
</evidence>
<dbReference type="InterPro" id="IPR036318">
    <property type="entry name" value="FAD-bd_PCMH-like_sf"/>
</dbReference>
<sequence>MQVPGSFEYERATGVEDAIALLDRLGDEARLVAGGHSLLPMMKLRLANPEYLIDINDLEGELGYITTERAMLRIGAMTRHRRLLESDELAAVFPLFRDAEKVIADPVVRNRGTIGGSLCQADPAEDLTTVCGVLDATCVVRGPGGRREIPMAEFLVGPYETALAHNEMLIEIVIPVHGHSSSAYAKVERRTGDWAVTAAGAAVTVEGGELARAAVGLTAVNPDPSGLADVADYLTGRPPSEEAFAQAGRMAAQACEPVGDARGTADYKRHLASELTIRTLRTAVDRVLRSDVEHEPTGEEA</sequence>
<dbReference type="PANTHER" id="PTHR42659">
    <property type="entry name" value="XANTHINE DEHYDROGENASE SUBUNIT C-RELATED"/>
    <property type="match status" value="1"/>
</dbReference>
<dbReference type="FunFam" id="3.30.465.10:FF:000017">
    <property type="entry name" value="Xanthine dehydrogenase, FAD binding subunit"/>
    <property type="match status" value="1"/>
</dbReference>
<dbReference type="Gene3D" id="3.30.390.50">
    <property type="entry name" value="CO dehydrogenase flavoprotein, C-terminal domain"/>
    <property type="match status" value="1"/>
</dbReference>
<dbReference type="Gene3D" id="3.30.465.10">
    <property type="match status" value="1"/>
</dbReference>
<gene>
    <name evidence="5" type="ORF">SAMN04490220_7000</name>
</gene>
<proteinExistence type="predicted"/>
<evidence type="ECO:0000256" key="3">
    <source>
        <dbReference type="ARBA" id="ARBA00023002"/>
    </source>
</evidence>
<dbReference type="EMBL" id="FNTL01000004">
    <property type="protein sequence ID" value="SEE20786.1"/>
    <property type="molecule type" value="Genomic_DNA"/>
</dbReference>
<dbReference type="InterPro" id="IPR016167">
    <property type="entry name" value="FAD-bd_PCMH_sub1"/>
</dbReference>
<dbReference type="InterPro" id="IPR051312">
    <property type="entry name" value="Diverse_Substr_Oxidored"/>
</dbReference>
<dbReference type="SUPFAM" id="SSF56176">
    <property type="entry name" value="FAD-binding/transporter-associated domain-like"/>
    <property type="match status" value="1"/>
</dbReference>
<name>A0A1H5GYJ8_RHOJO</name>
<dbReference type="InterPro" id="IPR002346">
    <property type="entry name" value="Mopterin_DH_FAD-bd"/>
</dbReference>
<dbReference type="SMART" id="SM01092">
    <property type="entry name" value="CO_deh_flav_C"/>
    <property type="match status" value="1"/>
</dbReference>
<dbReference type="Pfam" id="PF03450">
    <property type="entry name" value="CO_deh_flav_C"/>
    <property type="match status" value="1"/>
</dbReference>
<reference evidence="6" key="1">
    <citation type="submission" date="2016-10" db="EMBL/GenBank/DDBJ databases">
        <authorList>
            <person name="Varghese N."/>
        </authorList>
    </citation>
    <scope>NUCLEOTIDE SEQUENCE [LARGE SCALE GENOMIC DNA]</scope>
    <source>
        <strain evidence="6">DSM 44719</strain>
    </source>
</reference>
<dbReference type="PANTHER" id="PTHR42659:SF2">
    <property type="entry name" value="XANTHINE DEHYDROGENASE SUBUNIT C-RELATED"/>
    <property type="match status" value="1"/>
</dbReference>
<dbReference type="GO" id="GO:0071949">
    <property type="term" value="F:FAD binding"/>
    <property type="evidence" value="ECO:0007669"/>
    <property type="project" value="InterPro"/>
</dbReference>
<evidence type="ECO:0000259" key="4">
    <source>
        <dbReference type="PROSITE" id="PS51387"/>
    </source>
</evidence>
<keyword evidence="3" id="KW-0560">Oxidoreductase</keyword>
<evidence type="ECO:0000313" key="6">
    <source>
        <dbReference type="Proteomes" id="UP000183407"/>
    </source>
</evidence>
<dbReference type="InterPro" id="IPR036683">
    <property type="entry name" value="CO_DH_flav_C_dom_sf"/>
</dbReference>
<evidence type="ECO:0000256" key="1">
    <source>
        <dbReference type="ARBA" id="ARBA00022630"/>
    </source>
</evidence>
<feature type="domain" description="FAD-binding PCMH-type" evidence="4">
    <location>
        <begin position="2"/>
        <end position="179"/>
    </location>
</feature>
<dbReference type="InterPro" id="IPR016166">
    <property type="entry name" value="FAD-bd_PCMH"/>
</dbReference>
<dbReference type="Pfam" id="PF00941">
    <property type="entry name" value="FAD_binding_5"/>
    <property type="match status" value="1"/>
</dbReference>
<dbReference type="RefSeq" id="WP_073359444.1">
    <property type="nucleotide sequence ID" value="NZ_FNTL01000004.1"/>
</dbReference>
<dbReference type="AlphaFoldDB" id="A0A1H5GYJ8"/>
<dbReference type="OrthoDB" id="9793944at2"/>
<dbReference type="InterPro" id="IPR005107">
    <property type="entry name" value="CO_DH_flav_C"/>
</dbReference>
<dbReference type="Proteomes" id="UP000183407">
    <property type="component" value="Unassembled WGS sequence"/>
</dbReference>
<keyword evidence="1" id="KW-0285">Flavoprotein</keyword>
<dbReference type="Gene3D" id="3.30.43.10">
    <property type="entry name" value="Uridine Diphospho-n-acetylenolpyruvylglucosamine Reductase, domain 2"/>
    <property type="match status" value="1"/>
</dbReference>
<dbReference type="SUPFAM" id="SSF55447">
    <property type="entry name" value="CO dehydrogenase flavoprotein C-terminal domain-like"/>
    <property type="match status" value="1"/>
</dbReference>
<dbReference type="PROSITE" id="PS51387">
    <property type="entry name" value="FAD_PCMH"/>
    <property type="match status" value="1"/>
</dbReference>
<keyword evidence="2" id="KW-0274">FAD</keyword>
<accession>A0A1H5GYJ8</accession>